<comment type="caution">
    <text evidence="3">The sequence shown here is derived from an EMBL/GenBank/DDBJ whole genome shotgun (WGS) entry which is preliminary data.</text>
</comment>
<dbReference type="EMBL" id="WNDP01000003">
    <property type="protein sequence ID" value="KAF1028122.1"/>
    <property type="molecule type" value="Genomic_DNA"/>
</dbReference>
<keyword evidence="2" id="KW-0732">Signal</keyword>
<sequence>MLATLKSQFTVRQAMYMIAMVAVVALMLIPDFAHAASAAGGGLPWESPLEKLKDSITGPVAIGISLIAITVSGAMLIFGGEINEFGRRMIMVVLVIAVIVFAAQVLSSLTGKSATVPVEDQQTTEATNNTIQHKG</sequence>
<feature type="transmembrane region" description="Helical" evidence="1">
    <location>
        <begin position="90"/>
        <end position="109"/>
    </location>
</feature>
<proteinExistence type="predicted"/>
<evidence type="ECO:0000313" key="3">
    <source>
        <dbReference type="EMBL" id="KAF1028122.1"/>
    </source>
</evidence>
<feature type="transmembrane region" description="Helical" evidence="1">
    <location>
        <begin position="59"/>
        <end position="78"/>
    </location>
</feature>
<feature type="chain" id="PRO_5033040775" description="Conjugal transfer protein TrbC" evidence="2">
    <location>
        <begin position="36"/>
        <end position="135"/>
    </location>
</feature>
<evidence type="ECO:0000313" key="4">
    <source>
        <dbReference type="Proteomes" id="UP000490535"/>
    </source>
</evidence>
<evidence type="ECO:0000256" key="1">
    <source>
        <dbReference type="SAM" id="Phobius"/>
    </source>
</evidence>
<accession>A0A833UF12</accession>
<dbReference type="InterPro" id="IPR007039">
    <property type="entry name" value="TrbC/VirB2"/>
</dbReference>
<dbReference type="Proteomes" id="UP000490535">
    <property type="component" value="Unassembled WGS sequence"/>
</dbReference>
<dbReference type="Pfam" id="PF04956">
    <property type="entry name" value="TrbC"/>
    <property type="match status" value="1"/>
</dbReference>
<dbReference type="AlphaFoldDB" id="A0A833UF12"/>
<keyword evidence="1" id="KW-1133">Transmembrane helix</keyword>
<evidence type="ECO:0000256" key="2">
    <source>
        <dbReference type="SAM" id="SignalP"/>
    </source>
</evidence>
<keyword evidence="1" id="KW-0812">Transmembrane</keyword>
<gene>
    <name evidence="3" type="ORF">GAK29_00218</name>
</gene>
<name>A0A833UF12_ACIBZ</name>
<evidence type="ECO:0008006" key="5">
    <source>
        <dbReference type="Google" id="ProtNLM"/>
    </source>
</evidence>
<feature type="signal peptide" evidence="2">
    <location>
        <begin position="1"/>
        <end position="35"/>
    </location>
</feature>
<keyword evidence="1" id="KW-0472">Membrane</keyword>
<reference evidence="4" key="1">
    <citation type="journal article" date="2020" name="MBio">
        <title>Horizontal gene transfer to a defensive symbiont with a reduced genome amongst a multipartite beetle microbiome.</title>
        <authorList>
            <person name="Waterworth S.C."/>
            <person name="Florez L.V."/>
            <person name="Rees E.R."/>
            <person name="Hertweck C."/>
            <person name="Kaltenpoth M."/>
            <person name="Kwan J.C."/>
        </authorList>
    </citation>
    <scope>NUCLEOTIDE SEQUENCE [LARGE SCALE GENOMIC DNA]</scope>
</reference>
<organism evidence="3 4">
    <name type="scientific">Acinetobacter bereziniae</name>
    <name type="common">Acinetobacter genomosp. 10</name>
    <dbReference type="NCBI Taxonomy" id="106648"/>
    <lineage>
        <taxon>Bacteria</taxon>
        <taxon>Pseudomonadati</taxon>
        <taxon>Pseudomonadota</taxon>
        <taxon>Gammaproteobacteria</taxon>
        <taxon>Moraxellales</taxon>
        <taxon>Moraxellaceae</taxon>
        <taxon>Acinetobacter</taxon>
    </lineage>
</organism>
<protein>
    <recommendedName>
        <fullName evidence="5">Conjugal transfer protein TrbC</fullName>
    </recommendedName>
</protein>